<evidence type="ECO:0000259" key="2">
    <source>
        <dbReference type="Pfam" id="PF01408"/>
    </source>
</evidence>
<feature type="chain" id="PRO_5026775552" evidence="1">
    <location>
        <begin position="20"/>
        <end position="487"/>
    </location>
</feature>
<dbReference type="InterPro" id="IPR043906">
    <property type="entry name" value="Gfo/Idh/MocA_OxRdtase_bact_C"/>
</dbReference>
<dbReference type="RefSeq" id="WP_165105301.1">
    <property type="nucleotide sequence ID" value="NZ_JAAKYA010000006.1"/>
</dbReference>
<comment type="caution">
    <text evidence="4">The sequence shown here is derived from an EMBL/GenBank/DDBJ whole genome shotgun (WGS) entry which is preliminary data.</text>
</comment>
<feature type="signal peptide" evidence="1">
    <location>
        <begin position="1"/>
        <end position="19"/>
    </location>
</feature>
<sequence>MMNRREFLKRSLLASAAVAAGAGCHTVAPASRPRARILGANETIRVAVVGFGGRGRDHIRGFQELPNVRVTALCDADRAILEREVRRFQDRGEPVEAYTDIRKLLEKAQVDVVSIATPNHWHALAAIWSVQAGKDVYLEKPGSHNVFEGHQLEVAARKYRAIVQIGTQCRSSEGLREAVAWIQAGNLGRILRVRGLCYKRRESIGRTFGPQPIPATVDYDLWLGPAPLKPLRRARLHYDWHWVWDTGNGDLGNQGVHQVDIARWILGQQQLSPAVWAVGGRVGYVDDGETPNTLIVFHDYKPAPLLFEVRGLPEKSGSNRMDDFRGASIGVVVDCEGGTVVIPSYTRAIVYDRNGKQVRVFDGGGNHYANFIEAVRARRPELLHSDAREGHISAALCHTANISYRLGSFAPPDEIAARLREQPEMEEMFGRMMEHMRANEVDFRLTPLILGRFLRIRPDRETFVGDPQANALLTREYREPFVVPRRV</sequence>
<feature type="domain" description="Gfo/Idh/MocA-like oxidoreductase bacterial type C-terminal" evidence="3">
    <location>
        <begin position="195"/>
        <end position="275"/>
    </location>
</feature>
<gene>
    <name evidence="4" type="ORF">G4L39_01230</name>
</gene>
<dbReference type="GO" id="GO:0000166">
    <property type="term" value="F:nucleotide binding"/>
    <property type="evidence" value="ECO:0007669"/>
    <property type="project" value="InterPro"/>
</dbReference>
<dbReference type="InterPro" id="IPR050463">
    <property type="entry name" value="Gfo/Idh/MocA_oxidrdct_glycsds"/>
</dbReference>
<name>A0A6M1RRT1_9BACT</name>
<evidence type="ECO:0000313" key="5">
    <source>
        <dbReference type="Proteomes" id="UP000477311"/>
    </source>
</evidence>
<dbReference type="SUPFAM" id="SSF51735">
    <property type="entry name" value="NAD(P)-binding Rossmann-fold domains"/>
    <property type="match status" value="1"/>
</dbReference>
<dbReference type="Proteomes" id="UP000477311">
    <property type="component" value="Unassembled WGS sequence"/>
</dbReference>
<accession>A0A6M1RRT1</accession>
<dbReference type="EMBL" id="JAAKYA010000006">
    <property type="protein sequence ID" value="NGO38021.1"/>
    <property type="molecule type" value="Genomic_DNA"/>
</dbReference>
<dbReference type="PANTHER" id="PTHR43818">
    <property type="entry name" value="BCDNA.GH03377"/>
    <property type="match status" value="1"/>
</dbReference>
<reference evidence="4 5" key="1">
    <citation type="submission" date="2020-02" db="EMBL/GenBank/DDBJ databases">
        <title>Draft genome sequence of Limisphaera ngatamarikiensis NGM72.4T, a thermophilic Verrucomicrobia grouped in subdivision 3.</title>
        <authorList>
            <person name="Carere C.R."/>
            <person name="Steen J."/>
            <person name="Hugenholtz P."/>
            <person name="Stott M.B."/>
        </authorList>
    </citation>
    <scope>NUCLEOTIDE SEQUENCE [LARGE SCALE GENOMIC DNA]</scope>
    <source>
        <strain evidence="4 5">NGM72.4</strain>
    </source>
</reference>
<evidence type="ECO:0000256" key="1">
    <source>
        <dbReference type="SAM" id="SignalP"/>
    </source>
</evidence>
<dbReference type="Gene3D" id="3.40.50.720">
    <property type="entry name" value="NAD(P)-binding Rossmann-like Domain"/>
    <property type="match status" value="1"/>
</dbReference>
<keyword evidence="5" id="KW-1185">Reference proteome</keyword>
<dbReference type="PROSITE" id="PS51257">
    <property type="entry name" value="PROKAR_LIPOPROTEIN"/>
    <property type="match status" value="1"/>
</dbReference>
<dbReference type="Pfam" id="PF19051">
    <property type="entry name" value="GFO_IDH_MocA_C2"/>
    <property type="match status" value="1"/>
</dbReference>
<evidence type="ECO:0000259" key="3">
    <source>
        <dbReference type="Pfam" id="PF19051"/>
    </source>
</evidence>
<dbReference type="Gene3D" id="3.30.360.10">
    <property type="entry name" value="Dihydrodipicolinate Reductase, domain 2"/>
    <property type="match status" value="1"/>
</dbReference>
<dbReference type="InterPro" id="IPR036291">
    <property type="entry name" value="NAD(P)-bd_dom_sf"/>
</dbReference>
<keyword evidence="1" id="KW-0732">Signal</keyword>
<dbReference type="Pfam" id="PF01408">
    <property type="entry name" value="GFO_IDH_MocA"/>
    <property type="match status" value="1"/>
</dbReference>
<dbReference type="PROSITE" id="PS51318">
    <property type="entry name" value="TAT"/>
    <property type="match status" value="1"/>
</dbReference>
<dbReference type="InterPro" id="IPR000683">
    <property type="entry name" value="Gfo/Idh/MocA-like_OxRdtase_N"/>
</dbReference>
<feature type="domain" description="Gfo/Idh/MocA-like oxidoreductase N-terminal" evidence="2">
    <location>
        <begin position="44"/>
        <end position="166"/>
    </location>
</feature>
<dbReference type="PANTHER" id="PTHR43818:SF5">
    <property type="entry name" value="OXIDOREDUCTASE FAMILY PROTEIN"/>
    <property type="match status" value="1"/>
</dbReference>
<dbReference type="AlphaFoldDB" id="A0A6M1RRT1"/>
<protein>
    <submittedName>
        <fullName evidence="4">Gfo/Idh/MocA family oxidoreductase</fullName>
    </submittedName>
</protein>
<evidence type="ECO:0000313" key="4">
    <source>
        <dbReference type="EMBL" id="NGO38021.1"/>
    </source>
</evidence>
<dbReference type="SUPFAM" id="SSF55347">
    <property type="entry name" value="Glyceraldehyde-3-phosphate dehydrogenase-like, C-terminal domain"/>
    <property type="match status" value="1"/>
</dbReference>
<dbReference type="InterPro" id="IPR006311">
    <property type="entry name" value="TAT_signal"/>
</dbReference>
<proteinExistence type="predicted"/>
<organism evidence="4 5">
    <name type="scientific">Limisphaera ngatamarikiensis</name>
    <dbReference type="NCBI Taxonomy" id="1324935"/>
    <lineage>
        <taxon>Bacteria</taxon>
        <taxon>Pseudomonadati</taxon>
        <taxon>Verrucomicrobiota</taxon>
        <taxon>Verrucomicrobiia</taxon>
        <taxon>Limisphaerales</taxon>
        <taxon>Limisphaeraceae</taxon>
        <taxon>Limisphaera</taxon>
    </lineage>
</organism>